<dbReference type="Proteomes" id="UP000239772">
    <property type="component" value="Unassembled WGS sequence"/>
</dbReference>
<dbReference type="RefSeq" id="WP_106338207.1">
    <property type="nucleotide sequence ID" value="NZ_PVZS01000020.1"/>
</dbReference>
<gene>
    <name evidence="1" type="ORF">SLNSH_16995</name>
</gene>
<accession>A0A2T1HQ90</accession>
<protein>
    <submittedName>
        <fullName evidence="1">Uncharacterized protein</fullName>
    </submittedName>
</protein>
<organism evidence="1 2">
    <name type="scientific">Alsobacter soli</name>
    <dbReference type="NCBI Taxonomy" id="2109933"/>
    <lineage>
        <taxon>Bacteria</taxon>
        <taxon>Pseudomonadati</taxon>
        <taxon>Pseudomonadota</taxon>
        <taxon>Alphaproteobacteria</taxon>
        <taxon>Hyphomicrobiales</taxon>
        <taxon>Alsobacteraceae</taxon>
        <taxon>Alsobacter</taxon>
    </lineage>
</organism>
<keyword evidence="2" id="KW-1185">Reference proteome</keyword>
<sequence length="92" mass="9978">MSGESTSAGGIADVAMAHFYGVPQKAAAATPPAQKPFFQPAPIKSAGETAREQEAARHQSWATRGVTDAEYDRMTQAERLAYAQIRTRARQR</sequence>
<dbReference type="EMBL" id="PVZS01000020">
    <property type="protein sequence ID" value="PSC03806.1"/>
    <property type="molecule type" value="Genomic_DNA"/>
</dbReference>
<evidence type="ECO:0000313" key="1">
    <source>
        <dbReference type="EMBL" id="PSC03806.1"/>
    </source>
</evidence>
<comment type="caution">
    <text evidence="1">The sequence shown here is derived from an EMBL/GenBank/DDBJ whole genome shotgun (WGS) entry which is preliminary data.</text>
</comment>
<evidence type="ECO:0000313" key="2">
    <source>
        <dbReference type="Proteomes" id="UP000239772"/>
    </source>
</evidence>
<name>A0A2T1HQ90_9HYPH</name>
<proteinExistence type="predicted"/>
<reference evidence="2" key="1">
    <citation type="submission" date="2018-03" db="EMBL/GenBank/DDBJ databases">
        <authorList>
            <person name="Sun L."/>
            <person name="Liu H."/>
            <person name="Chen W."/>
            <person name="Huang K."/>
            <person name="Liu W."/>
            <person name="Gao X."/>
        </authorList>
    </citation>
    <scope>NUCLEOTIDE SEQUENCE [LARGE SCALE GENOMIC DNA]</scope>
    <source>
        <strain evidence="2">SH9</strain>
    </source>
</reference>
<dbReference type="AlphaFoldDB" id="A0A2T1HQ90"/>